<evidence type="ECO:0000313" key="2">
    <source>
        <dbReference type="EMBL" id="OGZ70755.1"/>
    </source>
</evidence>
<evidence type="ECO:0000256" key="1">
    <source>
        <dbReference type="SAM" id="MobiDB-lite"/>
    </source>
</evidence>
<accession>A0A1G2I7S4</accession>
<dbReference type="AlphaFoldDB" id="A0A1G2I7S4"/>
<dbReference type="EMBL" id="MHOX01000020">
    <property type="protein sequence ID" value="OGZ70755.1"/>
    <property type="molecule type" value="Genomic_DNA"/>
</dbReference>
<sequence length="326" mass="37302">MRRVRDCMVVGVAGMCIYMLPKGCETIKTSLNYADRIASVESYIGEREFESSRELLQRFKSEGILNPADISELEIKINLAERKAEEEANKAKESELVKPIAEQERIKSGEQTNTEPKEPDNYKNYPENLNFLFGERIDLTGKSLEESLGNIEASFKADCNEAEVYTALERFYDFLKTRDRNDVENANFSGLKSSSKIYITKRRGLHKSSILTQAFGLDAKPVDTPVVIIRKLGAERDGIEKYVWNETPSDIPLYTIGRYVRDSNNQDAYHLIRINDKDYWFDQSEIASIPELTNINLIKDIERGVKDILKYVQSPASKPTMAEREK</sequence>
<name>A0A1G2I7S4_9BACT</name>
<feature type="region of interest" description="Disordered" evidence="1">
    <location>
        <begin position="88"/>
        <end position="124"/>
    </location>
</feature>
<reference evidence="2 3" key="1">
    <citation type="journal article" date="2016" name="Nat. Commun.">
        <title>Thousands of microbial genomes shed light on interconnected biogeochemical processes in an aquifer system.</title>
        <authorList>
            <person name="Anantharaman K."/>
            <person name="Brown C.T."/>
            <person name="Hug L.A."/>
            <person name="Sharon I."/>
            <person name="Castelle C.J."/>
            <person name="Probst A.J."/>
            <person name="Thomas B.C."/>
            <person name="Singh A."/>
            <person name="Wilkins M.J."/>
            <person name="Karaoz U."/>
            <person name="Brodie E.L."/>
            <person name="Williams K.H."/>
            <person name="Hubbard S.S."/>
            <person name="Banfield J.F."/>
        </authorList>
    </citation>
    <scope>NUCLEOTIDE SEQUENCE [LARGE SCALE GENOMIC DNA]</scope>
</reference>
<protein>
    <submittedName>
        <fullName evidence="2">Uncharacterized protein</fullName>
    </submittedName>
</protein>
<evidence type="ECO:0000313" key="3">
    <source>
        <dbReference type="Proteomes" id="UP000176308"/>
    </source>
</evidence>
<gene>
    <name evidence="2" type="ORF">A2904_02510</name>
</gene>
<proteinExistence type="predicted"/>
<organism evidence="2 3">
    <name type="scientific">Candidatus Staskawiczbacteria bacterium RIFCSPLOWO2_01_FULL_33_9</name>
    <dbReference type="NCBI Taxonomy" id="1802211"/>
    <lineage>
        <taxon>Bacteria</taxon>
        <taxon>Candidatus Staskawicziibacteriota</taxon>
    </lineage>
</organism>
<dbReference type="Proteomes" id="UP000176308">
    <property type="component" value="Unassembled WGS sequence"/>
</dbReference>
<comment type="caution">
    <text evidence="2">The sequence shown here is derived from an EMBL/GenBank/DDBJ whole genome shotgun (WGS) entry which is preliminary data.</text>
</comment>
<feature type="compositionally biased region" description="Basic and acidic residues" evidence="1">
    <location>
        <begin position="88"/>
        <end position="108"/>
    </location>
</feature>